<evidence type="ECO:0000313" key="3">
    <source>
        <dbReference type="EMBL" id="UQC80343.1"/>
    </source>
</evidence>
<feature type="compositionally biased region" description="Basic and acidic residues" evidence="1">
    <location>
        <begin position="435"/>
        <end position="456"/>
    </location>
</feature>
<keyword evidence="2" id="KW-0812">Transmembrane</keyword>
<dbReference type="GeneID" id="73339841"/>
<name>A0A9Q8SNH4_9PEZI</name>
<feature type="transmembrane region" description="Helical" evidence="2">
    <location>
        <begin position="143"/>
        <end position="165"/>
    </location>
</feature>
<evidence type="ECO:0000256" key="2">
    <source>
        <dbReference type="SAM" id="Phobius"/>
    </source>
</evidence>
<keyword evidence="4" id="KW-1185">Reference proteome</keyword>
<reference evidence="3" key="1">
    <citation type="journal article" date="2021" name="Mol. Plant Microbe Interact.">
        <title>Complete Genome Sequence of the Plant-Pathogenic Fungus Colletotrichum lupini.</title>
        <authorList>
            <person name="Baroncelli R."/>
            <person name="Pensec F."/>
            <person name="Da Lio D."/>
            <person name="Boufleur T."/>
            <person name="Vicente I."/>
            <person name="Sarrocco S."/>
            <person name="Picot A."/>
            <person name="Baraldi E."/>
            <person name="Sukno S."/>
            <person name="Thon M."/>
            <person name="Le Floch G."/>
        </authorList>
    </citation>
    <scope>NUCLEOTIDE SEQUENCE</scope>
    <source>
        <strain evidence="3">IMI 504893</strain>
    </source>
</reference>
<keyword evidence="2" id="KW-1133">Transmembrane helix</keyword>
<dbReference type="RefSeq" id="XP_049141974.1">
    <property type="nucleotide sequence ID" value="XM_049284831.1"/>
</dbReference>
<dbReference type="Proteomes" id="UP000830671">
    <property type="component" value="Chromosome 3"/>
</dbReference>
<dbReference type="EMBL" id="CP019475">
    <property type="protein sequence ID" value="UQC80343.1"/>
    <property type="molecule type" value="Genomic_DNA"/>
</dbReference>
<feature type="region of interest" description="Disordered" evidence="1">
    <location>
        <begin position="424"/>
        <end position="456"/>
    </location>
</feature>
<evidence type="ECO:0000313" key="4">
    <source>
        <dbReference type="Proteomes" id="UP000830671"/>
    </source>
</evidence>
<dbReference type="AlphaFoldDB" id="A0A9Q8SNH4"/>
<sequence>MRHVEEGSQEEQDLSIFLGTNCCIYQFTPTRTLSRAMNLPREPLPVRPDDPDVEMAGVYECRTRQSSASFTAPGCRVSVMTPEVTTDGSHGRTSFQGLRAECRTADLVCLPIQLKLNTSLRTNQATDQSTELIDFHDFAMLSLINLVYIFFQQFVILFGSCLWYFQSYRSCLKVEHVHHNPEDLVANIEYNVSQKHSLHMSDWKSNSTAAGCIFTFKLFNYFTNALNQPANGARSHTTTPNPRIHLHIQRGLLQSIRSPYLLFYSFKTFINIRYGVVANMMPSHFRERLGIAPSSILGFGNLLRSAPFLPIQLPHLLTDNLGLESTPKRDRSTVLVKSLEQAGYRETQSPIGVKPGPAVENQNLAAAARSPAFKVDNGEMDRDQGTRRLGTRYSQPPWYPVISSGSHSPGAEWSLASAADIRKPSTKASFAGASGKDERQRQPSRAPSREMTKENRDYRFHEHLEIRRVDALVRQPVDDRASLTWGRPASFTVQAPGTRDIHPLQPLLRIEWFEMRRIGKQKSRKRSSFVARELREIPSCDRAASGEILRVIMSSNIRTIHVIQSLRRPKETRPGTGLRNRRNKIEFSRHQTSSVRERLCPNVRKGYAARPLPEYGYTFLSFGHEREMLTTPASAMGADVSSAGSMGTTRLADRVAAGRWPNWALQAESQN</sequence>
<evidence type="ECO:0000256" key="1">
    <source>
        <dbReference type="SAM" id="MobiDB-lite"/>
    </source>
</evidence>
<organism evidence="3 4">
    <name type="scientific">Colletotrichum lupini</name>
    <dbReference type="NCBI Taxonomy" id="145971"/>
    <lineage>
        <taxon>Eukaryota</taxon>
        <taxon>Fungi</taxon>
        <taxon>Dikarya</taxon>
        <taxon>Ascomycota</taxon>
        <taxon>Pezizomycotina</taxon>
        <taxon>Sordariomycetes</taxon>
        <taxon>Hypocreomycetidae</taxon>
        <taxon>Glomerellales</taxon>
        <taxon>Glomerellaceae</taxon>
        <taxon>Colletotrichum</taxon>
        <taxon>Colletotrichum acutatum species complex</taxon>
    </lineage>
</organism>
<feature type="compositionally biased region" description="Basic and acidic residues" evidence="1">
    <location>
        <begin position="376"/>
        <end position="386"/>
    </location>
</feature>
<gene>
    <name evidence="3" type="ORF">CLUP02_05826</name>
</gene>
<proteinExistence type="predicted"/>
<protein>
    <submittedName>
        <fullName evidence="3">Uncharacterized protein</fullName>
    </submittedName>
</protein>
<accession>A0A9Q8SNH4</accession>
<keyword evidence="2" id="KW-0472">Membrane</keyword>
<feature type="region of interest" description="Disordered" evidence="1">
    <location>
        <begin position="369"/>
        <end position="409"/>
    </location>
</feature>
<dbReference type="KEGG" id="clup:CLUP02_05826"/>